<accession>A0ABQ1RF12</accession>
<gene>
    <name evidence="1" type="ORF">GCM10011357_21830</name>
</gene>
<dbReference type="EMBL" id="BMGJ01000008">
    <property type="protein sequence ID" value="GGD66227.1"/>
    <property type="molecule type" value="Genomic_DNA"/>
</dbReference>
<comment type="caution">
    <text evidence="1">The sequence shown here is derived from an EMBL/GenBank/DDBJ whole genome shotgun (WGS) entry which is preliminary data.</text>
</comment>
<protein>
    <recommendedName>
        <fullName evidence="3">Lipoprotein</fullName>
    </recommendedName>
</protein>
<name>A0ABQ1RF12_9ALTE</name>
<sequence>MDKKLLIGIACLTIAGCHSTPVTTATEHTDSRLDEIEAECKADNKGTNSDCDVHTLAEKVGLICKTMPVTGSRIGVRTCTTAEQREQTTDEAKALAKEYQRQPFRHKTAETFMHDTNGS</sequence>
<evidence type="ECO:0000313" key="1">
    <source>
        <dbReference type="EMBL" id="GGD66227.1"/>
    </source>
</evidence>
<dbReference type="PROSITE" id="PS51257">
    <property type="entry name" value="PROKAR_LIPOPROTEIN"/>
    <property type="match status" value="1"/>
</dbReference>
<keyword evidence="2" id="KW-1185">Reference proteome</keyword>
<evidence type="ECO:0008006" key="3">
    <source>
        <dbReference type="Google" id="ProtNLM"/>
    </source>
</evidence>
<reference evidence="2" key="1">
    <citation type="journal article" date="2019" name="Int. J. Syst. Evol. Microbiol.">
        <title>The Global Catalogue of Microorganisms (GCM) 10K type strain sequencing project: providing services to taxonomists for standard genome sequencing and annotation.</title>
        <authorList>
            <consortium name="The Broad Institute Genomics Platform"/>
            <consortium name="The Broad Institute Genome Sequencing Center for Infectious Disease"/>
            <person name="Wu L."/>
            <person name="Ma J."/>
        </authorList>
    </citation>
    <scope>NUCLEOTIDE SEQUENCE [LARGE SCALE GENOMIC DNA]</scope>
    <source>
        <strain evidence="2">CGMCC 1.12923</strain>
    </source>
</reference>
<dbReference type="Proteomes" id="UP000614272">
    <property type="component" value="Unassembled WGS sequence"/>
</dbReference>
<organism evidence="1 2">
    <name type="scientific">Lacimicrobium alkaliphilum</name>
    <dbReference type="NCBI Taxonomy" id="1526571"/>
    <lineage>
        <taxon>Bacteria</taxon>
        <taxon>Pseudomonadati</taxon>
        <taxon>Pseudomonadota</taxon>
        <taxon>Gammaproteobacteria</taxon>
        <taxon>Alteromonadales</taxon>
        <taxon>Alteromonadaceae</taxon>
        <taxon>Lacimicrobium</taxon>
    </lineage>
</organism>
<proteinExistence type="predicted"/>
<dbReference type="RefSeq" id="WP_099034851.1">
    <property type="nucleotide sequence ID" value="NZ_BMGJ01000008.1"/>
</dbReference>
<evidence type="ECO:0000313" key="2">
    <source>
        <dbReference type="Proteomes" id="UP000614272"/>
    </source>
</evidence>